<evidence type="ECO:0000256" key="1">
    <source>
        <dbReference type="SAM" id="Phobius"/>
    </source>
</evidence>
<evidence type="ECO:0000259" key="2">
    <source>
        <dbReference type="Pfam" id="PF20151"/>
    </source>
</evidence>
<feature type="transmembrane region" description="Helical" evidence="1">
    <location>
        <begin position="98"/>
        <end position="121"/>
    </location>
</feature>
<dbReference type="InParanoid" id="A0A409XSY3"/>
<reference evidence="3 4" key="1">
    <citation type="journal article" date="2018" name="Evol. Lett.">
        <title>Horizontal gene cluster transfer increased hallucinogenic mushroom diversity.</title>
        <authorList>
            <person name="Reynolds H.T."/>
            <person name="Vijayakumar V."/>
            <person name="Gluck-Thaler E."/>
            <person name="Korotkin H.B."/>
            <person name="Matheny P.B."/>
            <person name="Slot J.C."/>
        </authorList>
    </citation>
    <scope>NUCLEOTIDE SEQUENCE [LARGE SCALE GENOMIC DNA]</scope>
    <source>
        <strain evidence="3 4">2631</strain>
    </source>
</reference>
<feature type="domain" description="DUF6533" evidence="2">
    <location>
        <begin position="13"/>
        <end position="53"/>
    </location>
</feature>
<sequence>MELARGASLTGIMLNACELFTSFEEEVEYIWMTLDDFTVTKGLYLYSRYFILVVHMYVLGLNRSNLHGQILTIRYRQHFYYAPQYQNLDSTQPSPPGLAIWVLYKFFIWQTLVGVVDYVLCRRVYFMYHRRRGMFIFLCSMMSGKIILVGVTAVFVFRTLSHFSPMGRDTAPMTVAGHYIAGEIIVQTVLVFLAFNRALRTSQGRTRIIHRLADTGTESYLTFIGESPSGFFLLQATLTYVYHP</sequence>
<organism evidence="3 4">
    <name type="scientific">Psilocybe cyanescens</name>
    <dbReference type="NCBI Taxonomy" id="93625"/>
    <lineage>
        <taxon>Eukaryota</taxon>
        <taxon>Fungi</taxon>
        <taxon>Dikarya</taxon>
        <taxon>Basidiomycota</taxon>
        <taxon>Agaricomycotina</taxon>
        <taxon>Agaricomycetes</taxon>
        <taxon>Agaricomycetidae</taxon>
        <taxon>Agaricales</taxon>
        <taxon>Agaricineae</taxon>
        <taxon>Strophariaceae</taxon>
        <taxon>Psilocybe</taxon>
    </lineage>
</organism>
<feature type="transmembrane region" description="Helical" evidence="1">
    <location>
        <begin position="133"/>
        <end position="156"/>
    </location>
</feature>
<feature type="transmembrane region" description="Helical" evidence="1">
    <location>
        <begin position="176"/>
        <end position="195"/>
    </location>
</feature>
<dbReference type="Pfam" id="PF20151">
    <property type="entry name" value="DUF6533"/>
    <property type="match status" value="1"/>
</dbReference>
<evidence type="ECO:0000313" key="4">
    <source>
        <dbReference type="Proteomes" id="UP000283269"/>
    </source>
</evidence>
<keyword evidence="1" id="KW-1133">Transmembrane helix</keyword>
<keyword evidence="1" id="KW-0812">Transmembrane</keyword>
<dbReference type="AlphaFoldDB" id="A0A409XSY3"/>
<name>A0A409XSY3_PSICY</name>
<proteinExistence type="predicted"/>
<dbReference type="InterPro" id="IPR045340">
    <property type="entry name" value="DUF6533"/>
</dbReference>
<dbReference type="OrthoDB" id="3047453at2759"/>
<dbReference type="EMBL" id="NHYD01000598">
    <property type="protein sequence ID" value="PPQ93814.1"/>
    <property type="molecule type" value="Genomic_DNA"/>
</dbReference>
<protein>
    <recommendedName>
        <fullName evidence="2">DUF6533 domain-containing protein</fullName>
    </recommendedName>
</protein>
<keyword evidence="4" id="KW-1185">Reference proteome</keyword>
<dbReference type="Proteomes" id="UP000283269">
    <property type="component" value="Unassembled WGS sequence"/>
</dbReference>
<gene>
    <name evidence="3" type="ORF">CVT25_013523</name>
</gene>
<feature type="transmembrane region" description="Helical" evidence="1">
    <location>
        <begin position="43"/>
        <end position="61"/>
    </location>
</feature>
<comment type="caution">
    <text evidence="3">The sequence shown here is derived from an EMBL/GenBank/DDBJ whole genome shotgun (WGS) entry which is preliminary data.</text>
</comment>
<keyword evidence="1" id="KW-0472">Membrane</keyword>
<evidence type="ECO:0000313" key="3">
    <source>
        <dbReference type="EMBL" id="PPQ93814.1"/>
    </source>
</evidence>
<accession>A0A409XSY3</accession>